<dbReference type="Gene3D" id="1.20.1560.10">
    <property type="entry name" value="ABC transporter type 1, transmembrane domain"/>
    <property type="match status" value="1"/>
</dbReference>
<evidence type="ECO:0000256" key="3">
    <source>
        <dbReference type="ARBA" id="ARBA00022741"/>
    </source>
</evidence>
<dbReference type="PANTHER" id="PTHR43394:SF1">
    <property type="entry name" value="ATP-BINDING CASSETTE SUB-FAMILY B MEMBER 10, MITOCHONDRIAL"/>
    <property type="match status" value="1"/>
</dbReference>
<evidence type="ECO:0000256" key="4">
    <source>
        <dbReference type="ARBA" id="ARBA00022840"/>
    </source>
</evidence>
<evidence type="ECO:0000256" key="6">
    <source>
        <dbReference type="ARBA" id="ARBA00023136"/>
    </source>
</evidence>
<feature type="transmembrane region" description="Helical" evidence="7">
    <location>
        <begin position="168"/>
        <end position="186"/>
    </location>
</feature>
<dbReference type="InterPro" id="IPR036640">
    <property type="entry name" value="ABC1_TM_sf"/>
</dbReference>
<accession>A0A917FT33</accession>
<feature type="transmembrane region" description="Helical" evidence="7">
    <location>
        <begin position="137"/>
        <end position="162"/>
    </location>
</feature>
<evidence type="ECO:0008006" key="12">
    <source>
        <dbReference type="Google" id="ProtNLM"/>
    </source>
</evidence>
<comment type="caution">
    <text evidence="10">The sequence shown here is derived from an EMBL/GenBank/DDBJ whole genome shotgun (WGS) entry which is preliminary data.</text>
</comment>
<dbReference type="EMBL" id="BMKR01000028">
    <property type="protein sequence ID" value="GGF99236.1"/>
    <property type="molecule type" value="Genomic_DNA"/>
</dbReference>
<dbReference type="PROSITE" id="PS00211">
    <property type="entry name" value="ABC_TRANSPORTER_1"/>
    <property type="match status" value="1"/>
</dbReference>
<dbReference type="InterPro" id="IPR017871">
    <property type="entry name" value="ABC_transporter-like_CS"/>
</dbReference>
<reference evidence="10" key="1">
    <citation type="journal article" date="2014" name="Int. J. Syst. Evol. Microbiol.">
        <title>Complete genome sequence of Corynebacterium casei LMG S-19264T (=DSM 44701T), isolated from a smear-ripened cheese.</title>
        <authorList>
            <consortium name="US DOE Joint Genome Institute (JGI-PGF)"/>
            <person name="Walter F."/>
            <person name="Albersmeier A."/>
            <person name="Kalinowski J."/>
            <person name="Ruckert C."/>
        </authorList>
    </citation>
    <scope>NUCLEOTIDE SEQUENCE</scope>
    <source>
        <strain evidence="10">CGMCC 1.16134</strain>
    </source>
</reference>
<evidence type="ECO:0000256" key="1">
    <source>
        <dbReference type="ARBA" id="ARBA00004651"/>
    </source>
</evidence>
<keyword evidence="3" id="KW-0547">Nucleotide-binding</keyword>
<dbReference type="Pfam" id="PF00005">
    <property type="entry name" value="ABC_tran"/>
    <property type="match status" value="1"/>
</dbReference>
<feature type="transmembrane region" description="Helical" evidence="7">
    <location>
        <begin position="21"/>
        <end position="41"/>
    </location>
</feature>
<keyword evidence="2 7" id="KW-0812">Transmembrane</keyword>
<dbReference type="InterPro" id="IPR003439">
    <property type="entry name" value="ABC_transporter-like_ATP-bd"/>
</dbReference>
<feature type="transmembrane region" description="Helical" evidence="7">
    <location>
        <begin position="61"/>
        <end position="80"/>
    </location>
</feature>
<evidence type="ECO:0000313" key="11">
    <source>
        <dbReference type="Proteomes" id="UP000637643"/>
    </source>
</evidence>
<dbReference type="PANTHER" id="PTHR43394">
    <property type="entry name" value="ATP-DEPENDENT PERMEASE MDL1, MITOCHONDRIAL"/>
    <property type="match status" value="1"/>
</dbReference>
<name>A0A917FT33_9BACL</name>
<protein>
    <recommendedName>
        <fullName evidence="12">ABC transporter ATP-binding protein</fullName>
    </recommendedName>
</protein>
<dbReference type="GO" id="GO:0015421">
    <property type="term" value="F:ABC-type oligopeptide transporter activity"/>
    <property type="evidence" value="ECO:0007669"/>
    <property type="project" value="TreeGrafter"/>
</dbReference>
<evidence type="ECO:0000259" key="8">
    <source>
        <dbReference type="PROSITE" id="PS50893"/>
    </source>
</evidence>
<feature type="domain" description="ABC transporter" evidence="8">
    <location>
        <begin position="345"/>
        <end position="580"/>
    </location>
</feature>
<dbReference type="GO" id="GO:0016887">
    <property type="term" value="F:ATP hydrolysis activity"/>
    <property type="evidence" value="ECO:0007669"/>
    <property type="project" value="InterPro"/>
</dbReference>
<evidence type="ECO:0000256" key="5">
    <source>
        <dbReference type="ARBA" id="ARBA00022989"/>
    </source>
</evidence>
<reference evidence="10" key="2">
    <citation type="submission" date="2020-09" db="EMBL/GenBank/DDBJ databases">
        <authorList>
            <person name="Sun Q."/>
            <person name="Zhou Y."/>
        </authorList>
    </citation>
    <scope>NUCLEOTIDE SEQUENCE</scope>
    <source>
        <strain evidence="10">CGMCC 1.16134</strain>
    </source>
</reference>
<dbReference type="Proteomes" id="UP000637643">
    <property type="component" value="Unassembled WGS sequence"/>
</dbReference>
<sequence>MKSKGFFINSLKGIKIMFEANPAMFLLHIFFTTIHGASWALQVLFMQKFFDMAQNYAANKIDFGTIILYLIGMGLTYALCQLMNGVDNCHARILDINVGKRTNRLIHESIDRINVVEFEDTNRLDFINKAINGSRNMVWVCLTLLDLVFFYTIYFGFMGWYLFTLKPILGISIVIVFIPCVLSKLVHVMNFKKLEDSSAPIRREYENYERCMTDKEFFKETRLLGATDFFNRLYTSSLRKLNRLVFIAQLKKNLLNLILDIVTVIGYGIIIYMLFRFVMNQEISVGAFAAVLASIYRLYSFMSELVSERIGWASENVATVENFLDFISEKNNPEKLMSKPQNYDIKLNNVSFIYPMTDKNALDNISLTIHNGQTLAIVGENGSGKTTLCRLIMGLYEASEGEVTFGDIPVRYLSYDNTSAVFQKYGQYKMTVQENLSISQMDKPANEAMLMDICDKSGVLLKDESYKDGLNTMLGRDFDGIEISGGQWQRIAIARGLFRHSDLIILDEPTAAIDPLEETRLYNDFINICNDKTAILVTHRLGSAKIADRIIVLKDGQIVQDGNHRQLINTDGEYKSMYESQRKWYSE</sequence>
<evidence type="ECO:0000256" key="7">
    <source>
        <dbReference type="SAM" id="Phobius"/>
    </source>
</evidence>
<evidence type="ECO:0000313" key="10">
    <source>
        <dbReference type="EMBL" id="GGF99236.1"/>
    </source>
</evidence>
<dbReference type="SUPFAM" id="SSF90123">
    <property type="entry name" value="ABC transporter transmembrane region"/>
    <property type="match status" value="1"/>
</dbReference>
<dbReference type="GO" id="GO:0005524">
    <property type="term" value="F:ATP binding"/>
    <property type="evidence" value="ECO:0007669"/>
    <property type="project" value="UniProtKB-KW"/>
</dbReference>
<dbReference type="PROSITE" id="PS50929">
    <property type="entry name" value="ABC_TM1F"/>
    <property type="match status" value="1"/>
</dbReference>
<dbReference type="AlphaFoldDB" id="A0A917FT33"/>
<gene>
    <name evidence="10" type="ORF">GCM10010912_50020</name>
</gene>
<feature type="domain" description="ABC transmembrane type-1" evidence="9">
    <location>
        <begin position="26"/>
        <end position="307"/>
    </location>
</feature>
<proteinExistence type="predicted"/>
<keyword evidence="4" id="KW-0067">ATP-binding</keyword>
<dbReference type="Gene3D" id="3.40.50.300">
    <property type="entry name" value="P-loop containing nucleotide triphosphate hydrolases"/>
    <property type="match status" value="1"/>
</dbReference>
<dbReference type="SMART" id="SM00382">
    <property type="entry name" value="AAA"/>
    <property type="match status" value="1"/>
</dbReference>
<dbReference type="InterPro" id="IPR027417">
    <property type="entry name" value="P-loop_NTPase"/>
</dbReference>
<keyword evidence="11" id="KW-1185">Reference proteome</keyword>
<dbReference type="InterPro" id="IPR011527">
    <property type="entry name" value="ABC1_TM_dom"/>
</dbReference>
<dbReference type="CDD" id="cd03228">
    <property type="entry name" value="ABCC_MRP_Like"/>
    <property type="match status" value="1"/>
</dbReference>
<dbReference type="InterPro" id="IPR003593">
    <property type="entry name" value="AAA+_ATPase"/>
</dbReference>
<dbReference type="SUPFAM" id="SSF52540">
    <property type="entry name" value="P-loop containing nucleoside triphosphate hydrolases"/>
    <property type="match status" value="1"/>
</dbReference>
<dbReference type="GO" id="GO:0005886">
    <property type="term" value="C:plasma membrane"/>
    <property type="evidence" value="ECO:0007669"/>
    <property type="project" value="UniProtKB-SubCell"/>
</dbReference>
<dbReference type="InterPro" id="IPR039421">
    <property type="entry name" value="Type_1_exporter"/>
</dbReference>
<evidence type="ECO:0000256" key="2">
    <source>
        <dbReference type="ARBA" id="ARBA00022692"/>
    </source>
</evidence>
<feature type="transmembrane region" description="Helical" evidence="7">
    <location>
        <begin position="254"/>
        <end position="275"/>
    </location>
</feature>
<organism evidence="10 11">
    <name type="scientific">Paenibacillus albidus</name>
    <dbReference type="NCBI Taxonomy" id="2041023"/>
    <lineage>
        <taxon>Bacteria</taxon>
        <taxon>Bacillati</taxon>
        <taxon>Bacillota</taxon>
        <taxon>Bacilli</taxon>
        <taxon>Bacillales</taxon>
        <taxon>Paenibacillaceae</taxon>
        <taxon>Paenibacillus</taxon>
    </lineage>
</organism>
<keyword evidence="6 7" id="KW-0472">Membrane</keyword>
<keyword evidence="5 7" id="KW-1133">Transmembrane helix</keyword>
<dbReference type="PROSITE" id="PS50893">
    <property type="entry name" value="ABC_TRANSPORTER_2"/>
    <property type="match status" value="1"/>
</dbReference>
<comment type="subcellular location">
    <subcellularLocation>
        <location evidence="1">Cell membrane</location>
        <topology evidence="1">Multi-pass membrane protein</topology>
    </subcellularLocation>
</comment>
<dbReference type="RefSeq" id="WP_189029756.1">
    <property type="nucleotide sequence ID" value="NZ_BMKR01000028.1"/>
</dbReference>
<evidence type="ECO:0000259" key="9">
    <source>
        <dbReference type="PROSITE" id="PS50929"/>
    </source>
</evidence>